<accession>A0A7S4QR03</accession>
<gene>
    <name evidence="1" type="ORF">DBRI00130_LOCUS6596</name>
</gene>
<protein>
    <submittedName>
        <fullName evidence="1">Uncharacterized protein</fullName>
    </submittedName>
</protein>
<proteinExistence type="predicted"/>
<sequence>MDETSALLESFPRKEAGILNADSTGDESDTLAQKVASFENGSSAPSAREVRRKNIASSIIDFAKSKSIFAAECDVEVDDIGNETDEWPDLYNLTWSMVDASLVIYQLIMIRKLMREGKISCPEVTVDSPLTLKIAQSLIDKHRKILRKYMGKTDTDHFARAVGNAKARMEKEGGTIQDSQLITQFYAIDDEDHNLVYGIGVNS</sequence>
<evidence type="ECO:0000313" key="1">
    <source>
        <dbReference type="EMBL" id="CAE4591284.1"/>
    </source>
</evidence>
<name>A0A7S4QR03_9STRA</name>
<reference evidence="1" key="1">
    <citation type="submission" date="2021-01" db="EMBL/GenBank/DDBJ databases">
        <authorList>
            <person name="Corre E."/>
            <person name="Pelletier E."/>
            <person name="Niang G."/>
            <person name="Scheremetjew M."/>
            <person name="Finn R."/>
            <person name="Kale V."/>
            <person name="Holt S."/>
            <person name="Cochrane G."/>
            <person name="Meng A."/>
            <person name="Brown T."/>
            <person name="Cohen L."/>
        </authorList>
    </citation>
    <scope>NUCLEOTIDE SEQUENCE</scope>
    <source>
        <strain evidence="1">GSO104</strain>
    </source>
</reference>
<organism evidence="1">
    <name type="scientific">Ditylum brightwellii</name>
    <dbReference type="NCBI Taxonomy" id="49249"/>
    <lineage>
        <taxon>Eukaryota</taxon>
        <taxon>Sar</taxon>
        <taxon>Stramenopiles</taxon>
        <taxon>Ochrophyta</taxon>
        <taxon>Bacillariophyta</taxon>
        <taxon>Mediophyceae</taxon>
        <taxon>Lithodesmiophycidae</taxon>
        <taxon>Lithodesmiales</taxon>
        <taxon>Lithodesmiaceae</taxon>
        <taxon>Ditylum</taxon>
    </lineage>
</organism>
<dbReference type="EMBL" id="HBNS01008140">
    <property type="protein sequence ID" value="CAE4591284.1"/>
    <property type="molecule type" value="Transcribed_RNA"/>
</dbReference>
<dbReference type="AlphaFoldDB" id="A0A7S4QR03"/>